<dbReference type="Proteomes" id="UP000078348">
    <property type="component" value="Unassembled WGS sequence"/>
</dbReference>
<name>A0A196S8L7_BLAHN</name>
<comment type="caution">
    <text evidence="2">The sequence shown here is derived from an EMBL/GenBank/DDBJ whole genome shotgun (WGS) entry which is preliminary data.</text>
</comment>
<accession>A0A196S8L7</accession>
<evidence type="ECO:0000256" key="1">
    <source>
        <dbReference type="SAM" id="MobiDB-lite"/>
    </source>
</evidence>
<protein>
    <submittedName>
        <fullName evidence="2">Uncharacterized protein</fullName>
    </submittedName>
</protein>
<evidence type="ECO:0000313" key="3">
    <source>
        <dbReference type="Proteomes" id="UP000078348"/>
    </source>
</evidence>
<feature type="region of interest" description="Disordered" evidence="1">
    <location>
        <begin position="728"/>
        <end position="769"/>
    </location>
</feature>
<evidence type="ECO:0000313" key="2">
    <source>
        <dbReference type="EMBL" id="OAO12432.1"/>
    </source>
</evidence>
<dbReference type="EMBL" id="LXWW01000544">
    <property type="protein sequence ID" value="OAO12432.1"/>
    <property type="molecule type" value="Genomic_DNA"/>
</dbReference>
<keyword evidence="3" id="KW-1185">Reference proteome</keyword>
<gene>
    <name evidence="2" type="ORF">AV274_5899</name>
</gene>
<proteinExistence type="predicted"/>
<organism evidence="2 3">
    <name type="scientific">Blastocystis sp. subtype 1 (strain ATCC 50177 / NandII)</name>
    <dbReference type="NCBI Taxonomy" id="478820"/>
    <lineage>
        <taxon>Eukaryota</taxon>
        <taxon>Sar</taxon>
        <taxon>Stramenopiles</taxon>
        <taxon>Bigyra</taxon>
        <taxon>Opalozoa</taxon>
        <taxon>Opalinata</taxon>
        <taxon>Blastocystidae</taxon>
        <taxon>Blastocystis</taxon>
    </lineage>
</organism>
<reference evidence="2 3" key="1">
    <citation type="submission" date="2016-05" db="EMBL/GenBank/DDBJ databases">
        <title>Nuclear genome of Blastocystis sp. subtype 1 NandII.</title>
        <authorList>
            <person name="Gentekaki E."/>
            <person name="Curtis B."/>
            <person name="Stairs C."/>
            <person name="Eme L."/>
            <person name="Herman E."/>
            <person name="Klimes V."/>
            <person name="Arias M.C."/>
            <person name="Elias M."/>
            <person name="Hilliou F."/>
            <person name="Klute M."/>
            <person name="Malik S.-B."/>
            <person name="Pightling A."/>
            <person name="Rachubinski R."/>
            <person name="Salas D."/>
            <person name="Schlacht A."/>
            <person name="Suga H."/>
            <person name="Archibald J."/>
            <person name="Ball S.G."/>
            <person name="Clark G."/>
            <person name="Dacks J."/>
            <person name="Van Der Giezen M."/>
            <person name="Tsaousis A."/>
            <person name="Roger A."/>
        </authorList>
    </citation>
    <scope>NUCLEOTIDE SEQUENCE [LARGE SCALE GENOMIC DNA]</scope>
    <source>
        <strain evidence="3">ATCC 50177 / NandII</strain>
    </source>
</reference>
<sequence>MTGSKRLLLLAEDPSSLHLENGREEGKSVEAYCSVLKILCDCFLKCYRSTEMDSTFFAVVCPGTKSSTSWTSTRDLETIEMIYEQCEERLSSVQKEGDVEPNRVNYRSVYDSLMKLRTELSSSDLVDVIWLVPDLEAEAKSRLAVPADVDTASFLYLPLKSFLDSPSCVKVTILSTKACNDLCIWAKLLKASIYWTTPSAFPSALPDLPPLDATIQPAQTRSLIIETTATVLQKPQNKKTSRLPVVEFHRAFEVTPVEMEIVCTRLLAPGVRSRCILSWKTHDGRFLPYFGNVEGRVGTPCSCSAGILATQCDASSLDTTKPIQLIARFHPMEVMRDLHLMLTAASRYSLVMTHPSHNELSLLLGDSQTPAFFGCSVVTKIPAKSAVTLPFPAEASIRQAPKEEVGVGVLVFSRTSTELYVVPPITAKNLPFLTTLLLEAFRHPQYCLILENDVDSQLTRIRLKNDDGSLCFLMNSPSLFPPISHDLTAFSQKGKSSCYEPEEELLNTISDLTVRESDLWARRLLAPTTKKKKKEKKASAAVSTQLISNRHPQQPSDLTHYFLSSGEPSVDMTLFEFKPMPFPVNFQQTDSCFGEDFWSSNCAAEEAALSKLAHGVDEYNSLFLPFTSSQSKKRPSSNTLEINYANLDRTILSMISSYLPASYKETPIYERSCFSTFMMGRVLELSTLLCKAVFEMYDVNRVLLPPSTITKVAKRQVAHVVSSLLPDEGVNRQTHKGHSRRSSELASLDGSPFSRLDPGTTPDTSLLETPTSLGSVLGFETKRYRPVPPLPVASNLYNTE</sequence>
<dbReference type="AlphaFoldDB" id="A0A196S8L7"/>